<name>A0ABV7R926_9RHOB</name>
<keyword evidence="2" id="KW-1185">Reference proteome</keyword>
<dbReference type="Proteomes" id="UP001595721">
    <property type="component" value="Unassembled WGS sequence"/>
</dbReference>
<sequence length="100" mass="11250">MQLEFKIDPNTLGMNGWDIRIIRKNVQMRNDIADHIKQRELSVPRKRGIGGAHDKAEFDRALADEGGGVVDRTPIQAYRASRKSSISCRPLMHKATLPAI</sequence>
<gene>
    <name evidence="1" type="ORF">ACFOMH_17375</name>
</gene>
<comment type="caution">
    <text evidence="1">The sequence shown here is derived from an EMBL/GenBank/DDBJ whole genome shotgun (WGS) entry which is preliminary data.</text>
</comment>
<reference evidence="2" key="1">
    <citation type="journal article" date="2019" name="Int. J. Syst. Evol. Microbiol.">
        <title>The Global Catalogue of Microorganisms (GCM) 10K type strain sequencing project: providing services to taxonomists for standard genome sequencing and annotation.</title>
        <authorList>
            <consortium name="The Broad Institute Genomics Platform"/>
            <consortium name="The Broad Institute Genome Sequencing Center for Infectious Disease"/>
            <person name="Wu L."/>
            <person name="Ma J."/>
        </authorList>
    </citation>
    <scope>NUCLEOTIDE SEQUENCE [LARGE SCALE GENOMIC DNA]</scope>
    <source>
        <strain evidence="2">KCTC 42899</strain>
    </source>
</reference>
<dbReference type="EMBL" id="JBHRXJ010000016">
    <property type="protein sequence ID" value="MFC3529949.1"/>
    <property type="molecule type" value="Genomic_DNA"/>
</dbReference>
<proteinExistence type="predicted"/>
<accession>A0ABV7R926</accession>
<evidence type="ECO:0000313" key="1">
    <source>
        <dbReference type="EMBL" id="MFC3529949.1"/>
    </source>
</evidence>
<organism evidence="1 2">
    <name type="scientific">Paracoccus mangrovi</name>
    <dbReference type="NCBI Taxonomy" id="1715645"/>
    <lineage>
        <taxon>Bacteria</taxon>
        <taxon>Pseudomonadati</taxon>
        <taxon>Pseudomonadota</taxon>
        <taxon>Alphaproteobacteria</taxon>
        <taxon>Rhodobacterales</taxon>
        <taxon>Paracoccaceae</taxon>
        <taxon>Paracoccus</taxon>
    </lineage>
</organism>
<evidence type="ECO:0000313" key="2">
    <source>
        <dbReference type="Proteomes" id="UP001595721"/>
    </source>
</evidence>
<protein>
    <submittedName>
        <fullName evidence="1">Uncharacterized protein</fullName>
    </submittedName>
</protein>
<dbReference type="RefSeq" id="WP_377746090.1">
    <property type="nucleotide sequence ID" value="NZ_JBHRXJ010000016.1"/>
</dbReference>